<evidence type="ECO:0000256" key="1">
    <source>
        <dbReference type="ARBA" id="ARBA00005695"/>
    </source>
</evidence>
<accession>A0ABV1K6H5</accession>
<reference evidence="6 7" key="1">
    <citation type="submission" date="2024-03" db="EMBL/GenBank/DDBJ databases">
        <title>Draft genome sequence of Pseudonocardia nematodicida JCM 31783.</title>
        <authorList>
            <person name="Butdee W."/>
            <person name="Duangmal K."/>
        </authorList>
    </citation>
    <scope>NUCLEOTIDE SEQUENCE [LARGE SCALE GENOMIC DNA]</scope>
    <source>
        <strain evidence="6 7">JCM 31783</strain>
    </source>
</reference>
<dbReference type="PROSITE" id="PS51257">
    <property type="entry name" value="PROKAR_LIPOPROTEIN"/>
    <property type="match status" value="1"/>
</dbReference>
<keyword evidence="3 4" id="KW-0732">Signal</keyword>
<dbReference type="InterPro" id="IPR000914">
    <property type="entry name" value="SBP_5_dom"/>
</dbReference>
<feature type="signal peptide" evidence="4">
    <location>
        <begin position="1"/>
        <end position="28"/>
    </location>
</feature>
<dbReference type="PANTHER" id="PTHR30290">
    <property type="entry name" value="PERIPLASMIC BINDING COMPONENT OF ABC TRANSPORTER"/>
    <property type="match status" value="1"/>
</dbReference>
<keyword evidence="7" id="KW-1185">Reference proteome</keyword>
<dbReference type="PANTHER" id="PTHR30290:SF9">
    <property type="entry name" value="OLIGOPEPTIDE-BINDING PROTEIN APPA"/>
    <property type="match status" value="1"/>
</dbReference>
<dbReference type="Gene3D" id="3.90.76.10">
    <property type="entry name" value="Dipeptide-binding Protein, Domain 1"/>
    <property type="match status" value="1"/>
</dbReference>
<dbReference type="Gene3D" id="3.40.190.10">
    <property type="entry name" value="Periplasmic binding protein-like II"/>
    <property type="match status" value="1"/>
</dbReference>
<dbReference type="Gene3D" id="3.10.105.10">
    <property type="entry name" value="Dipeptide-binding Protein, Domain 3"/>
    <property type="match status" value="1"/>
</dbReference>
<dbReference type="EMBL" id="JBEDNQ010000001">
    <property type="protein sequence ID" value="MEQ3548958.1"/>
    <property type="molecule type" value="Genomic_DNA"/>
</dbReference>
<dbReference type="Proteomes" id="UP001494902">
    <property type="component" value="Unassembled WGS sequence"/>
</dbReference>
<dbReference type="Pfam" id="PF00496">
    <property type="entry name" value="SBP_bac_5"/>
    <property type="match status" value="1"/>
</dbReference>
<dbReference type="RefSeq" id="WP_349296051.1">
    <property type="nucleotide sequence ID" value="NZ_JBEDNQ010000001.1"/>
</dbReference>
<dbReference type="SUPFAM" id="SSF53850">
    <property type="entry name" value="Periplasmic binding protein-like II"/>
    <property type="match status" value="1"/>
</dbReference>
<proteinExistence type="inferred from homology"/>
<evidence type="ECO:0000256" key="3">
    <source>
        <dbReference type="ARBA" id="ARBA00022729"/>
    </source>
</evidence>
<comment type="caution">
    <text evidence="6">The sequence shown here is derived from an EMBL/GenBank/DDBJ whole genome shotgun (WGS) entry which is preliminary data.</text>
</comment>
<keyword evidence="2" id="KW-0813">Transport</keyword>
<sequence>MPKRLRGGRTVSAALCAGLLVLTGCTTGGETAGGTDTIRGAWITDPTTFDPALATATDDFRAVRLTYDTVVRRDSGGELVGGLASSWEQAADRVTLGVADGRTCADGTAITPEVVADSLARLADPETGSVHRIGIFGRGDATVTADEAAGSVTVALSEPHSDLLAGLATPQAGIVCPAGTADPAGLGAGSVEGAFSGPYVLTSSSPGVRHEFALRDDYDGWVDYSEPLAGRPAERLSFVVGAGDAVANQLLTGELDVAPVGGDEIARFDGDDSFTLTTATTGEYYVMFNGRNGSPFADVDARRALAQMIDREALRQIVGPEGTAIATLGDENMQCASTDTSLLQTPDPDAATPVLDGVRVNVLGANAIGTNGAAVVYLQERLLAAGAQVELRNVDVGTWISEIYDQPESWDVTLFATVNNMGTIAWGLGTVIGQPYSEGGRNTSLLRNPEATEALEAALAADTDEERCAEWDRAQRIALEAVDFVPISTSTHSYVSREGFSLATPGGREDLTTLRIAD</sequence>
<feature type="domain" description="Solute-binding protein family 5" evidence="5">
    <location>
        <begin position="78"/>
        <end position="399"/>
    </location>
</feature>
<evidence type="ECO:0000256" key="4">
    <source>
        <dbReference type="SAM" id="SignalP"/>
    </source>
</evidence>
<gene>
    <name evidence="6" type="ORF">WIS52_00630</name>
</gene>
<protein>
    <submittedName>
        <fullName evidence="6">ABC transporter substrate-binding protein</fullName>
    </submittedName>
</protein>
<evidence type="ECO:0000313" key="6">
    <source>
        <dbReference type="EMBL" id="MEQ3548958.1"/>
    </source>
</evidence>
<evidence type="ECO:0000259" key="5">
    <source>
        <dbReference type="Pfam" id="PF00496"/>
    </source>
</evidence>
<evidence type="ECO:0000313" key="7">
    <source>
        <dbReference type="Proteomes" id="UP001494902"/>
    </source>
</evidence>
<feature type="chain" id="PRO_5047457918" evidence="4">
    <location>
        <begin position="29"/>
        <end position="518"/>
    </location>
</feature>
<organism evidence="6 7">
    <name type="scientific">Pseudonocardia nematodicida</name>
    <dbReference type="NCBI Taxonomy" id="1206997"/>
    <lineage>
        <taxon>Bacteria</taxon>
        <taxon>Bacillati</taxon>
        <taxon>Actinomycetota</taxon>
        <taxon>Actinomycetes</taxon>
        <taxon>Pseudonocardiales</taxon>
        <taxon>Pseudonocardiaceae</taxon>
        <taxon>Pseudonocardia</taxon>
    </lineage>
</organism>
<comment type="similarity">
    <text evidence="1">Belongs to the bacterial solute-binding protein 5 family.</text>
</comment>
<name>A0ABV1K6H5_9PSEU</name>
<evidence type="ECO:0000256" key="2">
    <source>
        <dbReference type="ARBA" id="ARBA00022448"/>
    </source>
</evidence>
<dbReference type="CDD" id="cd00995">
    <property type="entry name" value="PBP2_NikA_DppA_OppA_like"/>
    <property type="match status" value="1"/>
</dbReference>
<dbReference type="InterPro" id="IPR039424">
    <property type="entry name" value="SBP_5"/>
</dbReference>